<dbReference type="OrthoDB" id="4092812at2759"/>
<feature type="region of interest" description="Disordered" evidence="1">
    <location>
        <begin position="38"/>
        <end position="60"/>
    </location>
</feature>
<evidence type="ECO:0000313" key="4">
    <source>
        <dbReference type="Proteomes" id="UP000001996"/>
    </source>
</evidence>
<protein>
    <submittedName>
        <fullName evidence="3">Uncharacterized protein</fullName>
    </submittedName>
</protein>
<dbReference type="GeneID" id="5230152"/>
<evidence type="ECO:0000256" key="2">
    <source>
        <dbReference type="SAM" id="SignalP"/>
    </source>
</evidence>
<dbReference type="OMA" id="ANETHKD"/>
<dbReference type="AlphaFoldDB" id="A5E7M0"/>
<dbReference type="KEGG" id="lel:PVL30_004368"/>
<dbReference type="VEuPathDB" id="FungiDB:LELG_05609"/>
<accession>A5E7M0</accession>
<dbReference type="HOGENOM" id="CLU_133357_0_0_1"/>
<dbReference type="Proteomes" id="UP000001996">
    <property type="component" value="Unassembled WGS sequence"/>
</dbReference>
<proteinExistence type="predicted"/>
<dbReference type="EMBL" id="CH981534">
    <property type="protein sequence ID" value="EDK47428.1"/>
    <property type="molecule type" value="Genomic_DNA"/>
</dbReference>
<organism evidence="3 4">
    <name type="scientific">Lodderomyces elongisporus (strain ATCC 11503 / CBS 2605 / JCM 1781 / NBRC 1676 / NRRL YB-4239)</name>
    <name type="common">Yeast</name>
    <name type="synonym">Saccharomyces elongisporus</name>
    <dbReference type="NCBI Taxonomy" id="379508"/>
    <lineage>
        <taxon>Eukaryota</taxon>
        <taxon>Fungi</taxon>
        <taxon>Dikarya</taxon>
        <taxon>Ascomycota</taxon>
        <taxon>Saccharomycotina</taxon>
        <taxon>Pichiomycetes</taxon>
        <taxon>Debaryomycetaceae</taxon>
        <taxon>Candida/Lodderomyces clade</taxon>
        <taxon>Lodderomyces</taxon>
    </lineage>
</organism>
<reference evidence="3 4" key="1">
    <citation type="journal article" date="2009" name="Nature">
        <title>Evolution of pathogenicity and sexual reproduction in eight Candida genomes.</title>
        <authorList>
            <person name="Butler G."/>
            <person name="Rasmussen M.D."/>
            <person name="Lin M.F."/>
            <person name="Santos M.A."/>
            <person name="Sakthikumar S."/>
            <person name="Munro C.A."/>
            <person name="Rheinbay E."/>
            <person name="Grabherr M."/>
            <person name="Forche A."/>
            <person name="Reedy J.L."/>
            <person name="Agrafioti I."/>
            <person name="Arnaud M.B."/>
            <person name="Bates S."/>
            <person name="Brown A.J."/>
            <person name="Brunke S."/>
            <person name="Costanzo M.C."/>
            <person name="Fitzpatrick D.A."/>
            <person name="de Groot P.W."/>
            <person name="Harris D."/>
            <person name="Hoyer L.L."/>
            <person name="Hube B."/>
            <person name="Klis F.M."/>
            <person name="Kodira C."/>
            <person name="Lennard N."/>
            <person name="Logue M.E."/>
            <person name="Martin R."/>
            <person name="Neiman A.M."/>
            <person name="Nikolaou E."/>
            <person name="Quail M.A."/>
            <person name="Quinn J."/>
            <person name="Santos M.C."/>
            <person name="Schmitzberger F.F."/>
            <person name="Sherlock G."/>
            <person name="Shah P."/>
            <person name="Silverstein K.A."/>
            <person name="Skrzypek M.S."/>
            <person name="Soll D."/>
            <person name="Staggs R."/>
            <person name="Stansfield I."/>
            <person name="Stumpf M.P."/>
            <person name="Sudbery P.E."/>
            <person name="Srikantha T."/>
            <person name="Zeng Q."/>
            <person name="Berman J."/>
            <person name="Berriman M."/>
            <person name="Heitman J."/>
            <person name="Gow N.A."/>
            <person name="Lorenz M.C."/>
            <person name="Birren B.W."/>
            <person name="Kellis M."/>
            <person name="Cuomo C.A."/>
        </authorList>
    </citation>
    <scope>NUCLEOTIDE SEQUENCE [LARGE SCALE GENOMIC DNA]</scope>
    <source>
        <strain evidence="4">ATCC 11503 / BCRC 21390 / CBS 2605 / JCM 1781 / NBRC 1676 / NRRL YB-4239</strain>
    </source>
</reference>
<sequence>MFLLIIFIAIILVLLVLALPYISGLTTVEINKPLKSVGRNKGTERARDKSGPNNDGNVSYGYIPPDEVVSEDSTGTGFKSKVSAVGQKLQVHSEDLPIQIKLANAKNEQHELRRRKHQKLDIDTDPNTYDYDIDDLIAEENATARQEQQAEFYRNQKIGGEKEEMV</sequence>
<evidence type="ECO:0000256" key="1">
    <source>
        <dbReference type="SAM" id="MobiDB-lite"/>
    </source>
</evidence>
<keyword evidence="2" id="KW-0732">Signal</keyword>
<dbReference type="FunCoup" id="A5E7M0">
    <property type="interactions" value="65"/>
</dbReference>
<feature type="signal peptide" evidence="2">
    <location>
        <begin position="1"/>
        <end position="18"/>
    </location>
</feature>
<gene>
    <name evidence="3" type="ORF">LELG_05609</name>
</gene>
<dbReference type="InParanoid" id="A5E7M0"/>
<name>A5E7M0_LODEL</name>
<evidence type="ECO:0000313" key="3">
    <source>
        <dbReference type="EMBL" id="EDK47428.1"/>
    </source>
</evidence>
<dbReference type="eggNOG" id="ENOG502SA5C">
    <property type="taxonomic scope" value="Eukaryota"/>
</dbReference>
<feature type="chain" id="PRO_5002680237" evidence="2">
    <location>
        <begin position="19"/>
        <end position="166"/>
    </location>
</feature>
<feature type="compositionally biased region" description="Basic and acidic residues" evidence="1">
    <location>
        <begin position="41"/>
        <end position="50"/>
    </location>
</feature>
<keyword evidence="4" id="KW-1185">Reference proteome</keyword>